<organism evidence="1 2">
    <name type="scientific">Colletotrichum truncatum</name>
    <name type="common">Anthracnose fungus</name>
    <name type="synonym">Colletotrichum capsici</name>
    <dbReference type="NCBI Taxonomy" id="5467"/>
    <lineage>
        <taxon>Eukaryota</taxon>
        <taxon>Fungi</taxon>
        <taxon>Dikarya</taxon>
        <taxon>Ascomycota</taxon>
        <taxon>Pezizomycotina</taxon>
        <taxon>Sordariomycetes</taxon>
        <taxon>Hypocreomycetidae</taxon>
        <taxon>Glomerellales</taxon>
        <taxon>Glomerellaceae</taxon>
        <taxon>Colletotrichum</taxon>
        <taxon>Colletotrichum truncatum species complex</taxon>
    </lineage>
</organism>
<proteinExistence type="predicted"/>
<reference evidence="1 2" key="1">
    <citation type="journal article" date="2020" name="Phytopathology">
        <title>Genome Sequence Resources of Colletotrichum truncatum, C. plurivorum, C. musicola, and C. sojae: Four Species Pathogenic to Soybean (Glycine max).</title>
        <authorList>
            <person name="Rogerio F."/>
            <person name="Boufleur T.R."/>
            <person name="Ciampi-Guillardi M."/>
            <person name="Sukno S.A."/>
            <person name="Thon M.R."/>
            <person name="Massola Junior N.S."/>
            <person name="Baroncelli R."/>
        </authorList>
    </citation>
    <scope>NUCLEOTIDE SEQUENCE [LARGE SCALE GENOMIC DNA]</scope>
    <source>
        <strain evidence="1 2">CMES1059</strain>
    </source>
</reference>
<evidence type="ECO:0000313" key="2">
    <source>
        <dbReference type="Proteomes" id="UP000805649"/>
    </source>
</evidence>
<dbReference type="EMBL" id="VUJX02000002">
    <property type="protein sequence ID" value="KAL0940673.1"/>
    <property type="molecule type" value="Genomic_DNA"/>
</dbReference>
<dbReference type="Proteomes" id="UP000805649">
    <property type="component" value="Unassembled WGS sequence"/>
</dbReference>
<evidence type="ECO:0000313" key="1">
    <source>
        <dbReference type="EMBL" id="KAL0940673.1"/>
    </source>
</evidence>
<protein>
    <submittedName>
        <fullName evidence="1">CROL alpha</fullName>
    </submittedName>
</protein>
<comment type="caution">
    <text evidence="1">The sequence shown here is derived from an EMBL/GenBank/DDBJ whole genome shotgun (WGS) entry which is preliminary data.</text>
</comment>
<keyword evidence="2" id="KW-1185">Reference proteome</keyword>
<name>A0ACC3Z991_COLTU</name>
<sequence>MARPLPRSLPETNSFYVSIVTFPPASSSSQPDFPSPLQRTSTTLPSATMSDNLTPTEFDKFLAELDNPVNVADMSWAELLDPIGYAVNHAGVGVFSPAEGPES</sequence>
<accession>A0ACC3Z991</accession>
<gene>
    <name evidence="1" type="ORF">CTRU02_203436</name>
</gene>